<accession>A0A6I2TT88</accession>
<feature type="region of interest" description="Disordered" evidence="1">
    <location>
        <begin position="168"/>
        <end position="200"/>
    </location>
</feature>
<evidence type="ECO:0000259" key="2">
    <source>
        <dbReference type="Pfam" id="PF06378"/>
    </source>
</evidence>
<name>A0A6I2TT88_9BACT</name>
<dbReference type="Proteomes" id="UP000450161">
    <property type="component" value="Unassembled WGS sequence"/>
</dbReference>
<proteinExistence type="predicted"/>
<evidence type="ECO:0000313" key="4">
    <source>
        <dbReference type="Proteomes" id="UP000450161"/>
    </source>
</evidence>
<feature type="compositionally biased region" description="Low complexity" evidence="1">
    <location>
        <begin position="185"/>
        <end position="198"/>
    </location>
</feature>
<dbReference type="Pfam" id="PF06378">
    <property type="entry name" value="SSAP_Sak"/>
    <property type="match status" value="1"/>
</dbReference>
<feature type="domain" description="SSAP RNA binding" evidence="2">
    <location>
        <begin position="22"/>
        <end position="195"/>
    </location>
</feature>
<comment type="caution">
    <text evidence="3">The sequence shown here is derived from an EMBL/GenBank/DDBJ whole genome shotgun (WGS) entry which is preliminary data.</text>
</comment>
<reference evidence="3 4" key="1">
    <citation type="submission" date="2019-08" db="EMBL/GenBank/DDBJ databases">
        <title>In-depth cultivation of the pig gut microbiome towards novel bacterial diversity and tailored functional studies.</title>
        <authorList>
            <person name="Wylensek D."/>
            <person name="Hitch T.C.A."/>
            <person name="Clavel T."/>
        </authorList>
    </citation>
    <scope>NUCLEOTIDE SEQUENCE [LARGE SCALE GENOMIC DNA]</scope>
    <source>
        <strain evidence="3 4">LKV-178-WT-2C</strain>
    </source>
</reference>
<evidence type="ECO:0000256" key="1">
    <source>
        <dbReference type="SAM" id="MobiDB-lite"/>
    </source>
</evidence>
<dbReference type="InterPro" id="IPR009425">
    <property type="entry name" value="DSRM_SSAP"/>
</dbReference>
<gene>
    <name evidence="3" type="ORF">FYJ72_03950</name>
</gene>
<sequence>MCKFTIPQVDANATNDERRKAYFDALFSTDLSEEVEKKNGLTYISWSQSWKVFKMFYPSATFKIFTNSTNGLPVFESDLGLMVHTAVEADGITYEDWLPVMDYANRSMKSVPYSIQVYDKTTKQYVERRIEAATTFDVNAAIQRSLVRATARHGLGLYIYNGLDHLNEEPNAESTKPKRQQASIKPTQQKPQAQQQPTVNPHASLIEKINSTNDVASLVSIYLDNTQVIEANSELKSLLTNRKKALQTLNAA</sequence>
<dbReference type="EMBL" id="VUNF01000004">
    <property type="protein sequence ID" value="MST76856.1"/>
    <property type="molecule type" value="Genomic_DNA"/>
</dbReference>
<dbReference type="RefSeq" id="WP_154480477.1">
    <property type="nucleotide sequence ID" value="NZ_VUNF01000004.1"/>
</dbReference>
<organism evidence="3 4">
    <name type="scientific">Segatella copri</name>
    <dbReference type="NCBI Taxonomy" id="165179"/>
    <lineage>
        <taxon>Bacteria</taxon>
        <taxon>Pseudomonadati</taxon>
        <taxon>Bacteroidota</taxon>
        <taxon>Bacteroidia</taxon>
        <taxon>Bacteroidales</taxon>
        <taxon>Prevotellaceae</taxon>
        <taxon>Segatella</taxon>
    </lineage>
</organism>
<protein>
    <submittedName>
        <fullName evidence="3">DUF1071 domain-containing protein</fullName>
    </submittedName>
</protein>
<dbReference type="AlphaFoldDB" id="A0A6I2TT88"/>
<evidence type="ECO:0000313" key="3">
    <source>
        <dbReference type="EMBL" id="MST76856.1"/>
    </source>
</evidence>